<dbReference type="InterPro" id="IPR001789">
    <property type="entry name" value="Sig_transdc_resp-reg_receiver"/>
</dbReference>
<evidence type="ECO:0000259" key="4">
    <source>
        <dbReference type="PROSITE" id="PS50110"/>
    </source>
</evidence>
<dbReference type="InterPro" id="IPR039420">
    <property type="entry name" value="WalR-like"/>
</dbReference>
<dbReference type="Gene3D" id="6.10.250.690">
    <property type="match status" value="1"/>
</dbReference>
<dbReference type="PANTHER" id="PTHR48111:SF47">
    <property type="entry name" value="TRANSCRIPTIONAL REGULATORY PROTEIN RSTA"/>
    <property type="match status" value="1"/>
</dbReference>
<keyword evidence="2" id="KW-0597">Phosphoprotein</keyword>
<feature type="domain" description="OmpR/PhoB-type" evidence="5">
    <location>
        <begin position="131"/>
        <end position="227"/>
    </location>
</feature>
<dbReference type="GO" id="GO:0000976">
    <property type="term" value="F:transcription cis-regulatory region binding"/>
    <property type="evidence" value="ECO:0007669"/>
    <property type="project" value="TreeGrafter"/>
</dbReference>
<name>A0A5S9PM79_9GAMM</name>
<protein>
    <submittedName>
        <fullName evidence="6">Transcriptional regulatory protein WalR</fullName>
    </submittedName>
</protein>
<gene>
    <name evidence="6" type="primary">walR_1</name>
    <name evidence="6" type="ORF">OPDIPICF_00947</name>
</gene>
<evidence type="ECO:0000313" key="7">
    <source>
        <dbReference type="Proteomes" id="UP000441399"/>
    </source>
</evidence>
<dbReference type="GO" id="GO:0005829">
    <property type="term" value="C:cytosol"/>
    <property type="evidence" value="ECO:0007669"/>
    <property type="project" value="TreeGrafter"/>
</dbReference>
<dbReference type="InterPro" id="IPR011006">
    <property type="entry name" value="CheY-like_superfamily"/>
</dbReference>
<keyword evidence="1 3" id="KW-0238">DNA-binding</keyword>
<dbReference type="PROSITE" id="PS50110">
    <property type="entry name" value="RESPONSE_REGULATORY"/>
    <property type="match status" value="1"/>
</dbReference>
<dbReference type="GO" id="GO:0000156">
    <property type="term" value="F:phosphorelay response regulator activity"/>
    <property type="evidence" value="ECO:0007669"/>
    <property type="project" value="TreeGrafter"/>
</dbReference>
<dbReference type="OrthoDB" id="9802426at2"/>
<dbReference type="Gene3D" id="1.10.10.10">
    <property type="entry name" value="Winged helix-like DNA-binding domain superfamily/Winged helix DNA-binding domain"/>
    <property type="match status" value="1"/>
</dbReference>
<dbReference type="SMART" id="SM00448">
    <property type="entry name" value="REC"/>
    <property type="match status" value="1"/>
</dbReference>
<evidence type="ECO:0000256" key="3">
    <source>
        <dbReference type="PROSITE-ProRule" id="PRU01091"/>
    </source>
</evidence>
<dbReference type="Pfam" id="PF00072">
    <property type="entry name" value="Response_reg"/>
    <property type="match status" value="1"/>
</dbReference>
<proteinExistence type="predicted"/>
<feature type="domain" description="Response regulatory" evidence="4">
    <location>
        <begin position="4"/>
        <end position="117"/>
    </location>
</feature>
<dbReference type="Pfam" id="PF00486">
    <property type="entry name" value="Trans_reg_C"/>
    <property type="match status" value="1"/>
</dbReference>
<dbReference type="CDD" id="cd00383">
    <property type="entry name" value="trans_reg_C"/>
    <property type="match status" value="1"/>
</dbReference>
<dbReference type="GO" id="GO:0006355">
    <property type="term" value="P:regulation of DNA-templated transcription"/>
    <property type="evidence" value="ECO:0007669"/>
    <property type="project" value="InterPro"/>
</dbReference>
<dbReference type="InterPro" id="IPR036388">
    <property type="entry name" value="WH-like_DNA-bd_sf"/>
</dbReference>
<feature type="modified residue" description="4-aspartylphosphate" evidence="2">
    <location>
        <position position="53"/>
    </location>
</feature>
<evidence type="ECO:0000313" key="6">
    <source>
        <dbReference type="EMBL" id="CAA0105327.1"/>
    </source>
</evidence>
<evidence type="ECO:0000259" key="5">
    <source>
        <dbReference type="PROSITE" id="PS51755"/>
    </source>
</evidence>
<dbReference type="InterPro" id="IPR001867">
    <property type="entry name" value="OmpR/PhoB-type_DNA-bd"/>
</dbReference>
<dbReference type="Gene3D" id="3.40.50.2300">
    <property type="match status" value="1"/>
</dbReference>
<organism evidence="6 7">
    <name type="scientific">BD1-7 clade bacterium</name>
    <dbReference type="NCBI Taxonomy" id="2029982"/>
    <lineage>
        <taxon>Bacteria</taxon>
        <taxon>Pseudomonadati</taxon>
        <taxon>Pseudomonadota</taxon>
        <taxon>Gammaproteobacteria</taxon>
        <taxon>Cellvibrionales</taxon>
        <taxon>Spongiibacteraceae</taxon>
        <taxon>BD1-7 clade</taxon>
    </lineage>
</organism>
<dbReference type="SMART" id="SM00862">
    <property type="entry name" value="Trans_reg_C"/>
    <property type="match status" value="1"/>
</dbReference>
<dbReference type="GO" id="GO:0032993">
    <property type="term" value="C:protein-DNA complex"/>
    <property type="evidence" value="ECO:0007669"/>
    <property type="project" value="TreeGrafter"/>
</dbReference>
<sequence>MTAHIVIVDDDIDLTNMIRRFLERHDFSVEVIRTGEGASERIQRIQPDLLILDLMLPGVSGMEICANLRPQFDGPIVMLTALADDVDQIAGLNQGADDYLPKPLKPELLLARIQALLRRHRPSSPPAANASQAYHLPPLSIDPPLQSVTWHGEPLPLSGREYDLLFFLAQHAGQVLARDRLYQAIFQTHYDGIDRSLDVLMSRLRRKVPDGENYIRTIRGQGYLLALEKQDR</sequence>
<feature type="DNA-binding region" description="OmpR/PhoB-type" evidence="3">
    <location>
        <begin position="131"/>
        <end position="227"/>
    </location>
</feature>
<dbReference type="InterPro" id="IPR016032">
    <property type="entry name" value="Sig_transdc_resp-reg_C-effctor"/>
</dbReference>
<dbReference type="SUPFAM" id="SSF52172">
    <property type="entry name" value="CheY-like"/>
    <property type="match status" value="1"/>
</dbReference>
<dbReference type="SUPFAM" id="SSF46894">
    <property type="entry name" value="C-terminal effector domain of the bipartite response regulators"/>
    <property type="match status" value="1"/>
</dbReference>
<dbReference type="PROSITE" id="PS51755">
    <property type="entry name" value="OMPR_PHOB"/>
    <property type="match status" value="1"/>
</dbReference>
<dbReference type="PANTHER" id="PTHR48111">
    <property type="entry name" value="REGULATOR OF RPOS"/>
    <property type="match status" value="1"/>
</dbReference>
<dbReference type="EMBL" id="CACSIO010000012">
    <property type="protein sequence ID" value="CAA0105327.1"/>
    <property type="molecule type" value="Genomic_DNA"/>
</dbReference>
<dbReference type="Proteomes" id="UP000441399">
    <property type="component" value="Unassembled WGS sequence"/>
</dbReference>
<dbReference type="AlphaFoldDB" id="A0A5S9PM79"/>
<accession>A0A5S9PM79</accession>
<evidence type="ECO:0000256" key="1">
    <source>
        <dbReference type="ARBA" id="ARBA00023125"/>
    </source>
</evidence>
<evidence type="ECO:0000256" key="2">
    <source>
        <dbReference type="PROSITE-ProRule" id="PRU00169"/>
    </source>
</evidence>
<reference evidence="6 7" key="1">
    <citation type="submission" date="2019-11" db="EMBL/GenBank/DDBJ databases">
        <authorList>
            <person name="Holert J."/>
        </authorList>
    </citation>
    <scope>NUCLEOTIDE SEQUENCE [LARGE SCALE GENOMIC DNA]</scope>
    <source>
        <strain evidence="6">SB11_3</strain>
    </source>
</reference>
<keyword evidence="7" id="KW-1185">Reference proteome</keyword>